<dbReference type="InterPro" id="IPR035906">
    <property type="entry name" value="MetI-like_sf"/>
</dbReference>
<dbReference type="SUPFAM" id="SSF161098">
    <property type="entry name" value="MetI-like"/>
    <property type="match status" value="1"/>
</dbReference>
<dbReference type="PANTHER" id="PTHR30614">
    <property type="entry name" value="MEMBRANE COMPONENT OF AMINO ACID ABC TRANSPORTER"/>
    <property type="match status" value="1"/>
</dbReference>
<sequence>MKTVPGVPPPADGAAARAVVGDAPVGHAPVGHAAGPRGGTPIAETPEEEPTVIPARRPWRWVGSAVVLLLLAMAVNALVTNPAWDWATVGEYLFADSIVSAVGVTLQLTVAGIVLGFALGAVVALMRLSRSPLLSATAWGYVWLFRSVPLILQLLFWYNLALLYDEISFGIPFGPSFVSVGTMELIGPMTAATLGLALHQAAYAAEIVRAGILSVDQGQLEAAAALGIPRGRQLRRIVLPQAMRTIVPNAGNELIGLVKGTSVVYVMALPELFYQVQVIYGRNGRVIALLLVATIWYLALTTVMSVAQYYIERRFARGTQRTLPPTPVQRLRLALAQRRAPAGREVPGASG</sequence>
<evidence type="ECO:0000313" key="12">
    <source>
        <dbReference type="Proteomes" id="UP000567795"/>
    </source>
</evidence>
<comment type="caution">
    <text evidence="11">The sequence shown here is derived from an EMBL/GenBank/DDBJ whole genome shotgun (WGS) entry which is preliminary data.</text>
</comment>
<gene>
    <name evidence="11" type="ORF">FHU37_000691</name>
</gene>
<evidence type="ECO:0000256" key="2">
    <source>
        <dbReference type="ARBA" id="ARBA00022448"/>
    </source>
</evidence>
<protein>
    <submittedName>
        <fullName evidence="11">Polar amino acid transport system permease protein</fullName>
    </submittedName>
</protein>
<dbReference type="InterPro" id="IPR000515">
    <property type="entry name" value="MetI-like"/>
</dbReference>
<keyword evidence="7 8" id="KW-0472">Membrane</keyword>
<evidence type="ECO:0000256" key="3">
    <source>
        <dbReference type="ARBA" id="ARBA00022475"/>
    </source>
</evidence>
<feature type="transmembrane region" description="Helical" evidence="8">
    <location>
        <begin position="99"/>
        <end position="126"/>
    </location>
</feature>
<comment type="subcellular location">
    <subcellularLocation>
        <location evidence="1 8">Cell membrane</location>
        <topology evidence="1 8">Multi-pass membrane protein</topology>
    </subcellularLocation>
</comment>
<organism evidence="11 12">
    <name type="scientific">Allostreptomyces psammosilenae</name>
    <dbReference type="NCBI Taxonomy" id="1892865"/>
    <lineage>
        <taxon>Bacteria</taxon>
        <taxon>Bacillati</taxon>
        <taxon>Actinomycetota</taxon>
        <taxon>Actinomycetes</taxon>
        <taxon>Kitasatosporales</taxon>
        <taxon>Streptomycetaceae</taxon>
        <taxon>Allostreptomyces</taxon>
    </lineage>
</organism>
<dbReference type="Gene3D" id="1.10.3720.10">
    <property type="entry name" value="MetI-like"/>
    <property type="match status" value="1"/>
</dbReference>
<feature type="transmembrane region" description="Helical" evidence="8">
    <location>
        <begin position="286"/>
        <end position="311"/>
    </location>
</feature>
<dbReference type="PROSITE" id="PS50928">
    <property type="entry name" value="ABC_TM1"/>
    <property type="match status" value="1"/>
</dbReference>
<dbReference type="FunFam" id="1.10.3720.10:FF:000006">
    <property type="entry name" value="Glutamate/aspartate ABC transporter, permease protein GltK"/>
    <property type="match status" value="1"/>
</dbReference>
<evidence type="ECO:0000256" key="6">
    <source>
        <dbReference type="ARBA" id="ARBA00022989"/>
    </source>
</evidence>
<accession>A0A853A037</accession>
<dbReference type="Proteomes" id="UP000567795">
    <property type="component" value="Unassembled WGS sequence"/>
</dbReference>
<dbReference type="GO" id="GO:0006865">
    <property type="term" value="P:amino acid transport"/>
    <property type="evidence" value="ECO:0007669"/>
    <property type="project" value="UniProtKB-KW"/>
</dbReference>
<feature type="domain" description="ABC transmembrane type-1" evidence="10">
    <location>
        <begin position="102"/>
        <end position="304"/>
    </location>
</feature>
<dbReference type="InterPro" id="IPR043429">
    <property type="entry name" value="ArtM/GltK/GlnP/TcyL/YhdX-like"/>
</dbReference>
<keyword evidence="12" id="KW-1185">Reference proteome</keyword>
<keyword evidence="6 8" id="KW-1133">Transmembrane helix</keyword>
<dbReference type="Pfam" id="PF00528">
    <property type="entry name" value="BPD_transp_1"/>
    <property type="match status" value="1"/>
</dbReference>
<proteinExistence type="inferred from homology"/>
<evidence type="ECO:0000256" key="4">
    <source>
        <dbReference type="ARBA" id="ARBA00022692"/>
    </source>
</evidence>
<keyword evidence="4 8" id="KW-0812">Transmembrane</keyword>
<evidence type="ECO:0000256" key="8">
    <source>
        <dbReference type="RuleBase" id="RU363032"/>
    </source>
</evidence>
<dbReference type="InterPro" id="IPR010065">
    <property type="entry name" value="AA_ABC_transptr_permease_3TM"/>
</dbReference>
<name>A0A853A037_9ACTN</name>
<dbReference type="NCBIfam" id="TIGR01726">
    <property type="entry name" value="HEQRo_perm_3TM"/>
    <property type="match status" value="1"/>
</dbReference>
<dbReference type="CDD" id="cd06261">
    <property type="entry name" value="TM_PBP2"/>
    <property type="match status" value="1"/>
</dbReference>
<dbReference type="EMBL" id="JACBZD010000001">
    <property type="protein sequence ID" value="NYI03748.1"/>
    <property type="molecule type" value="Genomic_DNA"/>
</dbReference>
<keyword evidence="5" id="KW-0029">Amino-acid transport</keyword>
<dbReference type="RefSeq" id="WP_179812751.1">
    <property type="nucleotide sequence ID" value="NZ_JACBZD010000001.1"/>
</dbReference>
<keyword evidence="2 8" id="KW-0813">Transport</keyword>
<comment type="similarity">
    <text evidence="8">Belongs to the binding-protein-dependent transport system permease family.</text>
</comment>
<keyword evidence="3" id="KW-1003">Cell membrane</keyword>
<feature type="transmembrane region" description="Helical" evidence="8">
    <location>
        <begin position="61"/>
        <end position="79"/>
    </location>
</feature>
<evidence type="ECO:0000256" key="5">
    <source>
        <dbReference type="ARBA" id="ARBA00022970"/>
    </source>
</evidence>
<evidence type="ECO:0000259" key="10">
    <source>
        <dbReference type="PROSITE" id="PS50928"/>
    </source>
</evidence>
<evidence type="ECO:0000256" key="7">
    <source>
        <dbReference type="ARBA" id="ARBA00023136"/>
    </source>
</evidence>
<evidence type="ECO:0000256" key="1">
    <source>
        <dbReference type="ARBA" id="ARBA00004651"/>
    </source>
</evidence>
<dbReference type="PANTHER" id="PTHR30614:SF0">
    <property type="entry name" value="L-CYSTINE TRANSPORT SYSTEM PERMEASE PROTEIN TCYL"/>
    <property type="match status" value="1"/>
</dbReference>
<reference evidence="11 12" key="1">
    <citation type="submission" date="2020-07" db="EMBL/GenBank/DDBJ databases">
        <title>Sequencing the genomes of 1000 actinobacteria strains.</title>
        <authorList>
            <person name="Klenk H.-P."/>
        </authorList>
    </citation>
    <scope>NUCLEOTIDE SEQUENCE [LARGE SCALE GENOMIC DNA]</scope>
    <source>
        <strain evidence="11 12">DSM 42178</strain>
    </source>
</reference>
<evidence type="ECO:0000256" key="9">
    <source>
        <dbReference type="SAM" id="MobiDB-lite"/>
    </source>
</evidence>
<feature type="region of interest" description="Disordered" evidence="9">
    <location>
        <begin position="29"/>
        <end position="51"/>
    </location>
</feature>
<evidence type="ECO:0000313" key="11">
    <source>
        <dbReference type="EMBL" id="NYI03748.1"/>
    </source>
</evidence>
<feature type="transmembrane region" description="Helical" evidence="8">
    <location>
        <begin position="138"/>
        <end position="158"/>
    </location>
</feature>
<dbReference type="GO" id="GO:0022857">
    <property type="term" value="F:transmembrane transporter activity"/>
    <property type="evidence" value="ECO:0007669"/>
    <property type="project" value="InterPro"/>
</dbReference>
<dbReference type="GO" id="GO:0043190">
    <property type="term" value="C:ATP-binding cassette (ABC) transporter complex"/>
    <property type="evidence" value="ECO:0007669"/>
    <property type="project" value="InterPro"/>
</dbReference>
<dbReference type="AlphaFoldDB" id="A0A853A037"/>